<dbReference type="RefSeq" id="WP_183340221.1">
    <property type="nucleotide sequence ID" value="NZ_JACHNU010000001.1"/>
</dbReference>
<dbReference type="GO" id="GO:0047964">
    <property type="term" value="F:glyoxylate reductase (NADH) activity"/>
    <property type="evidence" value="ECO:0007669"/>
    <property type="project" value="UniProtKB-EC"/>
</dbReference>
<reference evidence="7 8" key="1">
    <citation type="submission" date="2020-08" db="EMBL/GenBank/DDBJ databases">
        <title>Genomic Encyclopedia of Archaeal and Bacterial Type Strains, Phase II (KMG-II): from individual species to whole genera.</title>
        <authorList>
            <person name="Goeker M."/>
        </authorList>
    </citation>
    <scope>NUCLEOTIDE SEQUENCE [LARGE SCALE GENOMIC DNA]</scope>
    <source>
        <strain evidence="7 8">DSM 23288</strain>
    </source>
</reference>
<evidence type="ECO:0000259" key="6">
    <source>
        <dbReference type="Pfam" id="PF02826"/>
    </source>
</evidence>
<dbReference type="InterPro" id="IPR036291">
    <property type="entry name" value="NAD(P)-bd_dom_sf"/>
</dbReference>
<dbReference type="PANTHER" id="PTHR10996">
    <property type="entry name" value="2-HYDROXYACID DEHYDROGENASE-RELATED"/>
    <property type="match status" value="1"/>
</dbReference>
<dbReference type="GO" id="GO:0016618">
    <property type="term" value="F:hydroxypyruvate reductase [NAD(P)H] activity"/>
    <property type="evidence" value="ECO:0007669"/>
    <property type="project" value="TreeGrafter"/>
</dbReference>
<keyword evidence="2 4" id="KW-0560">Oxidoreductase</keyword>
<dbReference type="Proteomes" id="UP000585272">
    <property type="component" value="Unassembled WGS sequence"/>
</dbReference>
<evidence type="ECO:0000259" key="5">
    <source>
        <dbReference type="Pfam" id="PF00389"/>
    </source>
</evidence>
<protein>
    <submittedName>
        <fullName evidence="7">Glyoxylate reductase</fullName>
        <ecNumber evidence="7">1.1.1.26</ecNumber>
    </submittedName>
</protein>
<dbReference type="Gene3D" id="3.40.50.720">
    <property type="entry name" value="NAD(P)-binding Rossmann-like Domain"/>
    <property type="match status" value="2"/>
</dbReference>
<organism evidence="7 8">
    <name type="scientific">Conexibacter arvalis</name>
    <dbReference type="NCBI Taxonomy" id="912552"/>
    <lineage>
        <taxon>Bacteria</taxon>
        <taxon>Bacillati</taxon>
        <taxon>Actinomycetota</taxon>
        <taxon>Thermoleophilia</taxon>
        <taxon>Solirubrobacterales</taxon>
        <taxon>Conexibacteraceae</taxon>
        <taxon>Conexibacter</taxon>
    </lineage>
</organism>
<evidence type="ECO:0000313" key="7">
    <source>
        <dbReference type="EMBL" id="MBB4661775.1"/>
    </source>
</evidence>
<dbReference type="InterPro" id="IPR006139">
    <property type="entry name" value="D-isomer_2_OHA_DH_cat_dom"/>
</dbReference>
<dbReference type="AlphaFoldDB" id="A0A840IBR3"/>
<proteinExistence type="inferred from homology"/>
<dbReference type="PROSITE" id="PS00670">
    <property type="entry name" value="D_2_HYDROXYACID_DH_2"/>
    <property type="match status" value="1"/>
</dbReference>
<feature type="domain" description="D-isomer specific 2-hydroxyacid dehydrogenase catalytic" evidence="5">
    <location>
        <begin position="20"/>
        <end position="307"/>
    </location>
</feature>
<feature type="domain" description="D-isomer specific 2-hydroxyacid dehydrogenase NAD-binding" evidence="6">
    <location>
        <begin position="109"/>
        <end position="276"/>
    </location>
</feature>
<dbReference type="Pfam" id="PF00389">
    <property type="entry name" value="2-Hacid_dh"/>
    <property type="match status" value="1"/>
</dbReference>
<dbReference type="GO" id="GO:0030267">
    <property type="term" value="F:glyoxylate reductase (NADPH) activity"/>
    <property type="evidence" value="ECO:0007669"/>
    <property type="project" value="TreeGrafter"/>
</dbReference>
<comment type="similarity">
    <text evidence="1 4">Belongs to the D-isomer specific 2-hydroxyacid dehydrogenase family.</text>
</comment>
<dbReference type="InterPro" id="IPR029753">
    <property type="entry name" value="D-isomer_DH_CS"/>
</dbReference>
<dbReference type="PANTHER" id="PTHR10996:SF257">
    <property type="entry name" value="GLYOXYLATE REDUCTASE 1"/>
    <property type="match status" value="1"/>
</dbReference>
<keyword evidence="8" id="KW-1185">Reference proteome</keyword>
<evidence type="ECO:0000256" key="3">
    <source>
        <dbReference type="ARBA" id="ARBA00023027"/>
    </source>
</evidence>
<dbReference type="FunFam" id="3.40.50.720:FF:000203">
    <property type="entry name" value="D-3-phosphoglycerate dehydrogenase (SerA)"/>
    <property type="match status" value="1"/>
</dbReference>
<comment type="caution">
    <text evidence="7">The sequence shown here is derived from an EMBL/GenBank/DDBJ whole genome shotgun (WGS) entry which is preliminary data.</text>
</comment>
<evidence type="ECO:0000256" key="1">
    <source>
        <dbReference type="ARBA" id="ARBA00005854"/>
    </source>
</evidence>
<name>A0A840IBR3_9ACTN</name>
<dbReference type="SUPFAM" id="SSF52283">
    <property type="entry name" value="Formate/glycerate dehydrogenase catalytic domain-like"/>
    <property type="match status" value="1"/>
</dbReference>
<dbReference type="GO" id="GO:0005829">
    <property type="term" value="C:cytosol"/>
    <property type="evidence" value="ECO:0007669"/>
    <property type="project" value="TreeGrafter"/>
</dbReference>
<dbReference type="GO" id="GO:0051287">
    <property type="term" value="F:NAD binding"/>
    <property type="evidence" value="ECO:0007669"/>
    <property type="project" value="InterPro"/>
</dbReference>
<sequence length="312" mass="32297">MATVFVTRRYPGGALARIPAAGHTMDVWEEDQPIDRATLLERAREADALLCTLTDTVDGELLDACPRIRTVANYGVGYDNVDVAAAHARGVAVGNTPDVLTDATADLAFALLLAAARRLPESMAIVTEGRWGAFKPDGHLGRDLAGATLGIVGAGRIGAAVARRAAGFDMEVLEGTSRGGTPLPELLERSDFVSLHVPLTPATRHLIDAAALERMKPTAILVNTARGPIVDTDALIAALHAGAIGGAALDVTDPEPLPADHPLLAAPNVLVLPHVGSATTRTRGRMTELAVGNVLAGLAGEPLPHAVPAPRA</sequence>
<dbReference type="Pfam" id="PF02826">
    <property type="entry name" value="2-Hacid_dh_C"/>
    <property type="match status" value="1"/>
</dbReference>
<gene>
    <name evidence="7" type="ORF">BDZ31_001348</name>
</gene>
<dbReference type="InterPro" id="IPR050223">
    <property type="entry name" value="D-isomer_2-hydroxyacid_DH"/>
</dbReference>
<dbReference type="SUPFAM" id="SSF51735">
    <property type="entry name" value="NAD(P)-binding Rossmann-fold domains"/>
    <property type="match status" value="1"/>
</dbReference>
<evidence type="ECO:0000256" key="4">
    <source>
        <dbReference type="RuleBase" id="RU003719"/>
    </source>
</evidence>
<dbReference type="InterPro" id="IPR006140">
    <property type="entry name" value="D-isomer_DH_NAD-bd"/>
</dbReference>
<evidence type="ECO:0000256" key="2">
    <source>
        <dbReference type="ARBA" id="ARBA00023002"/>
    </source>
</evidence>
<keyword evidence="3" id="KW-0520">NAD</keyword>
<evidence type="ECO:0000313" key="8">
    <source>
        <dbReference type="Proteomes" id="UP000585272"/>
    </source>
</evidence>
<dbReference type="EC" id="1.1.1.26" evidence="7"/>
<dbReference type="EMBL" id="JACHNU010000001">
    <property type="protein sequence ID" value="MBB4661775.1"/>
    <property type="molecule type" value="Genomic_DNA"/>
</dbReference>
<dbReference type="PROSITE" id="PS00671">
    <property type="entry name" value="D_2_HYDROXYACID_DH_3"/>
    <property type="match status" value="1"/>
</dbReference>
<dbReference type="CDD" id="cd05301">
    <property type="entry name" value="GDH"/>
    <property type="match status" value="1"/>
</dbReference>
<accession>A0A840IBR3</accession>